<proteinExistence type="inferred from homology"/>
<feature type="region of interest" description="Disordered" evidence="15">
    <location>
        <begin position="1"/>
        <end position="72"/>
    </location>
</feature>
<feature type="region of interest" description="Disordered" evidence="15">
    <location>
        <begin position="1615"/>
        <end position="1653"/>
    </location>
</feature>
<dbReference type="InterPro" id="IPR015943">
    <property type="entry name" value="WD40/YVTN_repeat-like_dom_sf"/>
</dbReference>
<dbReference type="GO" id="GO:0003341">
    <property type="term" value="P:cilium movement"/>
    <property type="evidence" value="ECO:0007669"/>
    <property type="project" value="UniProtKB-ARBA"/>
</dbReference>
<evidence type="ECO:0000256" key="10">
    <source>
        <dbReference type="ARBA" id="ARBA00055223"/>
    </source>
</evidence>
<organism evidence="16">
    <name type="scientific">Schistocephalus solidus</name>
    <name type="common">Tapeworm</name>
    <dbReference type="NCBI Taxonomy" id="70667"/>
    <lineage>
        <taxon>Eukaryota</taxon>
        <taxon>Metazoa</taxon>
        <taxon>Spiralia</taxon>
        <taxon>Lophotrochozoa</taxon>
        <taxon>Platyhelminthes</taxon>
        <taxon>Cestoda</taxon>
        <taxon>Eucestoda</taxon>
        <taxon>Diphyllobothriidea</taxon>
        <taxon>Diphyllobothriidae</taxon>
        <taxon>Schistocephalus</taxon>
    </lineage>
</organism>
<evidence type="ECO:0000256" key="4">
    <source>
        <dbReference type="ARBA" id="ARBA00022737"/>
    </source>
</evidence>
<evidence type="ECO:0000256" key="11">
    <source>
        <dbReference type="ARBA" id="ARBA00060934"/>
    </source>
</evidence>
<dbReference type="Pfam" id="PF00400">
    <property type="entry name" value="WD40"/>
    <property type="match status" value="2"/>
</dbReference>
<comment type="similarity">
    <text evidence="11">Belongs to the CFAP44 family.</text>
</comment>
<dbReference type="InterPro" id="IPR036322">
    <property type="entry name" value="WD40_repeat_dom_sf"/>
</dbReference>
<keyword evidence="3 13" id="KW-0853">WD repeat</keyword>
<dbReference type="SMART" id="SM00320">
    <property type="entry name" value="WD40"/>
    <property type="match status" value="6"/>
</dbReference>
<feature type="coiled-coil region" evidence="14">
    <location>
        <begin position="1839"/>
        <end position="1866"/>
    </location>
</feature>
<evidence type="ECO:0000256" key="2">
    <source>
        <dbReference type="ARBA" id="ARBA00022490"/>
    </source>
</evidence>
<evidence type="ECO:0000256" key="14">
    <source>
        <dbReference type="SAM" id="Coils"/>
    </source>
</evidence>
<dbReference type="PROSITE" id="PS50082">
    <property type="entry name" value="WD_REPEATS_2"/>
    <property type="match status" value="1"/>
</dbReference>
<keyword evidence="9" id="KW-0966">Cell projection</keyword>
<feature type="compositionally biased region" description="Acidic residues" evidence="15">
    <location>
        <begin position="1622"/>
        <end position="1651"/>
    </location>
</feature>
<dbReference type="PANTHER" id="PTHR14885:SF3">
    <property type="entry name" value="CILIA- AND FLAGELLA-ASSOCIATED PROTEIN 44"/>
    <property type="match status" value="1"/>
</dbReference>
<feature type="repeat" description="WD" evidence="13">
    <location>
        <begin position="432"/>
        <end position="473"/>
    </location>
</feature>
<evidence type="ECO:0000256" key="13">
    <source>
        <dbReference type="PROSITE-ProRule" id="PRU00221"/>
    </source>
</evidence>
<feature type="coiled-coil region" evidence="14">
    <location>
        <begin position="1757"/>
        <end position="1791"/>
    </location>
</feature>
<sequence>MADEDKKKDQQTTEEGEANAASSEAPAPEGQPAEGSAAAVPPDAEQQPADVEAPANEEVIEEEEEGDPLHIPDDFYYDIDEEVSRPFIQEECGLPENLVKLYHSFGYDMHRRDNLHVLDKDRICFISGNYLELLTLSTGEKVYIRSLSGCGIGACTVHPQKTHIALAEKGTEPNTCIYEYPSLKLFRILRNGTQLAYAYTQFTPDGTLIATVGLDPDFLLTIWDWREERIVLRNKAFSQDIFRVLWSADLPGILTTAGTGHIKFWKMANTFTGLKLQGNIGKFGKVELSDIEGFVTMPDGKVLSGSEWGNLIVWEGDLIKVQICRKGQRPCHTGLIMQIIIDEGELMTIGTDGYIRTWEFEAVDTAECPYEGALFELEPMNELQVDADAKLMFLQKVVDDETTFWYCQDANGAVWKLDLSFSHTSAAPQKILSYHAGAIVDCDVSPSSYLATTVGADGSIRVYDLPKRSVLVEKRFCAPGSAVIWVPKKIDPKSKTIIAGFGDGVVRILQVGQSKRNDDYQQPAILADLELIQVLKPHSDAVRAMAYDERGKFFASSGDDLTLFTFHVDGTRLEPIGFARLPAVARKLIWRYAKPTDPEPTLLLFMDNSCVIEVKCPNRKAKEKGTFELFDVEPLSGFQMQSVAGEMRVREEAADKRAKYEQEKKARAEKLEEARRNGQVTDEDILQAESEEKRILQKLEEEIAMMVPIVPEVPSPIIQCMIDTKDNTSVWISLDDFDAGYLYKCPLTKLDPPPPMTAEEKAEEEARKEEIARRRKKGEVDFDLPHSALEKVLQRLKLLKPTQVARVRDSGYSPLRSWKFTNNGKRVIFGFKNGTVRVQLLKRPYEFSSFAGYWIMAFQDNDRGMVNRVQLSFDDSFLLSVGEDGTFFVAELMSEALQEVAVERFRARLPSTLEGPIETEDIDDPKADSIEGARKKAEWAKLVEQGEEKRRDTRRKVAELRMKFKRLKEQNEKLPEHMRIDLREYEILPRIRDHLMKERAAKLDLLYRETAFESRRYELALRKIIARYRDQLACELLVLKSFGTDHSVATMRANTLPSYHNLLLNCLRKEAEEEAKREAEKKRRAAEEDKEAGTQKKKQPSVVQEDTDRHKIKGARGLRLDRQLQFMQAAKAKREKRQAEWDALYAKKPPNNYEDPSDVAAIKYVRENMGDYKLKSSPNYTVPEHERRTAKKTRLVLLSTMRQLSERQADFNHRVLRLRDKKANIIQQLRLLDEELAKLADTLPESAIIVRLKISDLDDEEFPERLFDITDEKLINFKNQIDPPPPAPNDAKKPPPPAPGTVEAEMSRPDAYKTMTVVMEEGRRVLWLPVEKLLTQETYFTLHLPFPHRPEITGLSVASLRPSEELTDHSIHRLLLDFKVQPDCVVVSRAIGLSEAEAQRKMDAETETTLPITNIPADSEVNEVDEKEGDDVEVGEDYADGMPQLTDQDPEGMSSNRSKRYLRTTSLEHAQQLRRQEQALYTRNFLLADAARLVRCFNADLRALRHQKVHLQFLLKRADLNLLTLYEEYKLLKDFEKSERGLAETYDQRLKERREVNAKVQEMNANLDGTKKVIEKLAEKETEIFEEFKAYLGDNHKFGDFLNKVFKKKIKRKTKAQRADGEEGDEDESSSSSEDSEWDESDEEDEDDMMDLDMCPPGCDQQDYDATIAFRERRLDVEDDTAEQKRLLDEQKKNAETLAKKQRAVEYALEQAVKDLQAFQIEKQSKLNVLERVVILRLDQITFYQDKGLPSDFGSALIFERENIHNLRHRIQELEDEKKGQRKAKKDAKAKHIMLQKHKKIFQLEIENMMKKCDLMMIDKFGRVDNLEKMETIRINPKIEEITARVLSLQAHIKAAEEKAEDELREARDCYIAEMRENTKLISKTVLLFHELQNLHGVLDKQQKNMGKGRPAGLTEKTEISNLLRVAASQAEELNKLTLEISNLSRKAGNEAAALIKPSKATKNS</sequence>
<keyword evidence="8" id="KW-0206">Cytoskeleton</keyword>
<evidence type="ECO:0000256" key="6">
    <source>
        <dbReference type="ARBA" id="ARBA00023054"/>
    </source>
</evidence>
<protein>
    <recommendedName>
        <fullName evidence="12">Cilia- and flagella-associated protein 44</fullName>
    </recommendedName>
</protein>
<dbReference type="GO" id="GO:0060285">
    <property type="term" value="P:cilium-dependent cell motility"/>
    <property type="evidence" value="ECO:0007669"/>
    <property type="project" value="UniProtKB-ARBA"/>
</dbReference>
<dbReference type="SUPFAM" id="SSF50978">
    <property type="entry name" value="WD40 repeat-like"/>
    <property type="match status" value="1"/>
</dbReference>
<keyword evidence="2" id="KW-0963">Cytoplasm</keyword>
<gene>
    <name evidence="16" type="ORF">TR144040</name>
</gene>
<evidence type="ECO:0000256" key="3">
    <source>
        <dbReference type="ARBA" id="ARBA00022574"/>
    </source>
</evidence>
<evidence type="ECO:0000256" key="12">
    <source>
        <dbReference type="ARBA" id="ARBA00074727"/>
    </source>
</evidence>
<keyword evidence="7" id="KW-0969">Cilium</keyword>
<feature type="coiled-coil region" evidence="14">
    <location>
        <begin position="1215"/>
        <end position="1242"/>
    </location>
</feature>
<evidence type="ECO:0000313" key="16">
    <source>
        <dbReference type="EMBL" id="JAP46658.1"/>
    </source>
</evidence>
<feature type="compositionally biased region" description="Basic and acidic residues" evidence="15">
    <location>
        <begin position="1"/>
        <end position="11"/>
    </location>
</feature>
<dbReference type="PANTHER" id="PTHR14885">
    <property type="entry name" value="CILIA- AND FLAGELLA-ASSOCIATED PROTEIN 43-RELATED"/>
    <property type="match status" value="1"/>
</dbReference>
<comment type="function">
    <text evidence="10">Flagellar protein involved in sperm flagellum axoneme organization and function.</text>
</comment>
<keyword evidence="6 14" id="KW-0175">Coiled coil</keyword>
<feature type="coiled-coil region" evidence="14">
    <location>
        <begin position="650"/>
        <end position="677"/>
    </location>
</feature>
<feature type="coiled-coil region" evidence="14">
    <location>
        <begin position="943"/>
        <end position="970"/>
    </location>
</feature>
<keyword evidence="4" id="KW-0677">Repeat</keyword>
<evidence type="ECO:0000256" key="5">
    <source>
        <dbReference type="ARBA" id="ARBA00022846"/>
    </source>
</evidence>
<feature type="compositionally biased region" description="Low complexity" evidence="15">
    <location>
        <begin position="18"/>
        <end position="39"/>
    </location>
</feature>
<accession>A0A0X3P4B7</accession>
<keyword evidence="5" id="KW-0282">Flagellum</keyword>
<evidence type="ECO:0000256" key="1">
    <source>
        <dbReference type="ARBA" id="ARBA00004611"/>
    </source>
</evidence>
<feature type="region of interest" description="Disordered" evidence="15">
    <location>
        <begin position="1278"/>
        <end position="1308"/>
    </location>
</feature>
<feature type="compositionally biased region" description="Basic and acidic residues" evidence="15">
    <location>
        <begin position="1077"/>
        <end position="1094"/>
    </location>
</feature>
<dbReference type="EMBL" id="GEEE01016567">
    <property type="protein sequence ID" value="JAP46658.1"/>
    <property type="molecule type" value="Transcribed_RNA"/>
</dbReference>
<name>A0A0X3P4B7_SCHSO</name>
<comment type="subcellular location">
    <subcellularLocation>
        <location evidence="1">Cytoplasm</location>
        <location evidence="1">Cytoskeleton</location>
        <location evidence="1">Flagellum axoneme</location>
    </subcellularLocation>
</comment>
<feature type="region of interest" description="Disordered" evidence="15">
    <location>
        <begin position="1077"/>
        <end position="1110"/>
    </location>
</feature>
<evidence type="ECO:0000256" key="8">
    <source>
        <dbReference type="ARBA" id="ARBA00023212"/>
    </source>
</evidence>
<reference evidence="16" key="1">
    <citation type="submission" date="2016-01" db="EMBL/GenBank/DDBJ databases">
        <title>Reference transcriptome for the parasite Schistocephalus solidus: insights into the molecular evolution of parasitism.</title>
        <authorList>
            <person name="Hebert F.O."/>
            <person name="Grambauer S."/>
            <person name="Barber I."/>
            <person name="Landry C.R."/>
            <person name="Aubin-Horth N."/>
        </authorList>
    </citation>
    <scope>NUCLEOTIDE SEQUENCE</scope>
</reference>
<dbReference type="FunFam" id="2.130.10.10:FF:000401">
    <property type="entry name" value="Cilia- and flagella-associated protein 44"/>
    <property type="match status" value="1"/>
</dbReference>
<evidence type="ECO:0000256" key="9">
    <source>
        <dbReference type="ARBA" id="ARBA00023273"/>
    </source>
</evidence>
<evidence type="ECO:0000256" key="15">
    <source>
        <dbReference type="SAM" id="MobiDB-lite"/>
    </source>
</evidence>
<dbReference type="InterPro" id="IPR001680">
    <property type="entry name" value="WD40_rpt"/>
</dbReference>
<evidence type="ECO:0000256" key="7">
    <source>
        <dbReference type="ARBA" id="ARBA00023069"/>
    </source>
</evidence>
<dbReference type="Gene3D" id="2.130.10.10">
    <property type="entry name" value="YVTN repeat-like/Quinoprotein amine dehydrogenase"/>
    <property type="match status" value="2"/>
</dbReference>
<feature type="compositionally biased region" description="Pro residues" evidence="15">
    <location>
        <begin position="1282"/>
        <end position="1299"/>
    </location>
</feature>